<evidence type="ECO:0000313" key="3">
    <source>
        <dbReference type="Proteomes" id="UP001570417"/>
    </source>
</evidence>
<dbReference type="Pfam" id="PF13729">
    <property type="entry name" value="TraF_2"/>
    <property type="match status" value="1"/>
</dbReference>
<dbReference type="Proteomes" id="UP001570417">
    <property type="component" value="Unassembled WGS sequence"/>
</dbReference>
<comment type="caution">
    <text evidence="2">The sequence shown here is derived from an EMBL/GenBank/DDBJ whole genome shotgun (WGS) entry which is preliminary data.</text>
</comment>
<proteinExistence type="predicted"/>
<feature type="chain" id="PRO_5046948013" evidence="1">
    <location>
        <begin position="23"/>
        <end position="388"/>
    </location>
</feature>
<keyword evidence="3" id="KW-1185">Reference proteome</keyword>
<evidence type="ECO:0000256" key="1">
    <source>
        <dbReference type="SAM" id="SignalP"/>
    </source>
</evidence>
<reference evidence="2 3" key="1">
    <citation type="journal article" date="2024" name="ISME J.">
        <title>Tailless and filamentous prophages are predominant in marine Vibrio.</title>
        <authorList>
            <person name="Steensen K."/>
            <person name="Seneca J."/>
            <person name="Bartlau N."/>
            <person name="Yu X.A."/>
            <person name="Hussain F.A."/>
            <person name="Polz M.F."/>
        </authorList>
    </citation>
    <scope>NUCLEOTIDE SEQUENCE [LARGE SCALE GENOMIC DNA]</scope>
    <source>
        <strain evidence="2 3">10N.222.51.A1</strain>
    </source>
</reference>
<sequence length="388" mass="42216">MKQFNKLTLAVGLACTTLSVNAANHVADGRGNAMGNTGVASADYLVAPFYNPALGANFREHDDFGLLLPAIGVTARDTDDSLTTLDDLQDAIDRYDDMINNGQIPSQSDIDQLNAYMDDLQGNSPLAVTAGASIAVALPIKAISTNLFSRGYVEVIAVEEIADNTGNSAVDVENRYNDSYVAMAAFGYAELGISFAKEFTINEQRFSFGVSPKYQELTTYSNRQRVKDFDLEDYDESEVSETAFNFDIGAMWYKDNYQVGFAVKDVIAQEVKFSQGTTGAYELNPQATVGFAYAHEYFTLAADADLTAQERFKNLDDDTQFIRLGIEGNAWGWAQLRAGYEIDLEDTLDDSLTAGIGISPWDVVSFDLAASYAGDNQFGASGNLALTF</sequence>
<organism evidence="2 3">
    <name type="scientific">Vibrio gallaecicus</name>
    <dbReference type="NCBI Taxonomy" id="552386"/>
    <lineage>
        <taxon>Bacteria</taxon>
        <taxon>Pseudomonadati</taxon>
        <taxon>Pseudomonadota</taxon>
        <taxon>Gammaproteobacteria</taxon>
        <taxon>Vibrionales</taxon>
        <taxon>Vibrionaceae</taxon>
        <taxon>Vibrio</taxon>
    </lineage>
</organism>
<dbReference type="InterPro" id="IPR032811">
    <property type="entry name" value="Put_conjugal_transfer"/>
</dbReference>
<keyword evidence="1" id="KW-0732">Signal</keyword>
<evidence type="ECO:0000313" key="2">
    <source>
        <dbReference type="EMBL" id="MFA0567951.1"/>
    </source>
</evidence>
<accession>A0ABV4N9E2</accession>
<feature type="signal peptide" evidence="1">
    <location>
        <begin position="1"/>
        <end position="22"/>
    </location>
</feature>
<protein>
    <submittedName>
        <fullName evidence="2">Conjugal transfer protein TraF</fullName>
    </submittedName>
</protein>
<name>A0ABV4N9E2_9VIBR</name>
<dbReference type="EMBL" id="JBFRUW010000018">
    <property type="protein sequence ID" value="MFA0567951.1"/>
    <property type="molecule type" value="Genomic_DNA"/>
</dbReference>
<dbReference type="Gene3D" id="2.40.160.60">
    <property type="entry name" value="Outer membrane protein transport protein (OMPP1/FadL/TodX)"/>
    <property type="match status" value="1"/>
</dbReference>
<gene>
    <name evidence="2" type="ORF">AB4566_06655</name>
</gene>
<dbReference type="RefSeq" id="WP_273296811.1">
    <property type="nucleotide sequence ID" value="NZ_JBFRUW010000018.1"/>
</dbReference>